<dbReference type="Proteomes" id="UP000030764">
    <property type="component" value="Unassembled WGS sequence"/>
</dbReference>
<keyword evidence="3" id="KW-1185">Reference proteome</keyword>
<dbReference type="EMBL" id="KL363261">
    <property type="protein sequence ID" value="KFD49958.1"/>
    <property type="molecule type" value="Genomic_DNA"/>
</dbReference>
<name>A0A085LYB2_9BILA</name>
<accession>A0A085LYB2</accession>
<evidence type="ECO:0000313" key="1">
    <source>
        <dbReference type="EMBL" id="KFD47916.1"/>
    </source>
</evidence>
<protein>
    <submittedName>
        <fullName evidence="2">Uncharacterized protein</fullName>
    </submittedName>
</protein>
<gene>
    <name evidence="2" type="ORF">M513_09172</name>
    <name evidence="1" type="ORF">M513_11207</name>
</gene>
<dbReference type="EMBL" id="KL363310">
    <property type="protein sequence ID" value="KFD47916.1"/>
    <property type="molecule type" value="Genomic_DNA"/>
</dbReference>
<dbReference type="AlphaFoldDB" id="A0A085LYB2"/>
<proteinExistence type="predicted"/>
<sequence length="73" mass="8530">MPQFQDSSRNGVFCIFCQQLLWNRALFRTLIYLIKVNMAKAQKKTTKQTLRAMPNVLSVRSSASRDSWFEEIS</sequence>
<evidence type="ECO:0000313" key="3">
    <source>
        <dbReference type="Proteomes" id="UP000030764"/>
    </source>
</evidence>
<reference evidence="2 3" key="1">
    <citation type="journal article" date="2014" name="Nat. Genet.">
        <title>Genome and transcriptome of the porcine whipworm Trichuris suis.</title>
        <authorList>
            <person name="Jex A.R."/>
            <person name="Nejsum P."/>
            <person name="Schwarz E.M."/>
            <person name="Hu L."/>
            <person name="Young N.D."/>
            <person name="Hall R.S."/>
            <person name="Korhonen P.K."/>
            <person name="Liao S."/>
            <person name="Thamsborg S."/>
            <person name="Xia J."/>
            <person name="Xu P."/>
            <person name="Wang S."/>
            <person name="Scheerlinck J.P."/>
            <person name="Hofmann A."/>
            <person name="Sternberg P.W."/>
            <person name="Wang J."/>
            <person name="Gasser R.B."/>
        </authorList>
    </citation>
    <scope>NUCLEOTIDE SEQUENCE [LARGE SCALE GENOMIC DNA]</scope>
    <source>
        <strain evidence="2">DCEP-RM93M</strain>
    </source>
</reference>
<evidence type="ECO:0000313" key="2">
    <source>
        <dbReference type="EMBL" id="KFD49958.1"/>
    </source>
</evidence>
<organism evidence="2 3">
    <name type="scientific">Trichuris suis</name>
    <name type="common">pig whipworm</name>
    <dbReference type="NCBI Taxonomy" id="68888"/>
    <lineage>
        <taxon>Eukaryota</taxon>
        <taxon>Metazoa</taxon>
        <taxon>Ecdysozoa</taxon>
        <taxon>Nematoda</taxon>
        <taxon>Enoplea</taxon>
        <taxon>Dorylaimia</taxon>
        <taxon>Trichinellida</taxon>
        <taxon>Trichuridae</taxon>
        <taxon>Trichuris</taxon>
    </lineage>
</organism>